<sequence>MVLTYQKFGWKLQDSDGRTSLARHSVKGLSQNGYYQNYYAGRLLRNARLVAQGNKLVLSPPTLLDPYGAEGRIPASKKAFAQLVGHPIAQKLEHGLRVQILQILVSINPNKWISLDFLSIGYDEVAKNNPVVILVSVEKDQVSLREGKRIVGLIERACAEASLFDVEPEIIEGHRCHNPGLREWEALPYRQPDIPLVGSSIALSGENHNIKVGTGSLGGYVLVDGKKYGLTCHHVCFGRNRMESYPSRSEAASATKYKIGQPAPLDLEQTIYFMKIELEEWRLIDRTEKYPRSSKPARSHGKMGVHQYMEMKETKDAQCFYDATELEGRHLERMDWPLHLKRGLSFDEACNKCNSAASKDKSYVVWKLGRTTHFTCGIVSGVRSNYQFSNENIKFVSDEWMVMNRATGIHNNMINIFSDGGDSGSFVYIRDGYVAGMLWKEATEDLFTYVTPIEAVFEDIKSVCKATDVLHSWW</sequence>
<dbReference type="InterPro" id="IPR009003">
    <property type="entry name" value="Peptidase_S1_PA"/>
</dbReference>
<gene>
    <name evidence="1" type="ORF">PAC_11504</name>
</gene>
<evidence type="ECO:0000313" key="1">
    <source>
        <dbReference type="EMBL" id="CZR61607.1"/>
    </source>
</evidence>
<protein>
    <recommendedName>
        <fullName evidence="3">Peptidase S1 domain-containing protein</fullName>
    </recommendedName>
</protein>
<dbReference type="OrthoDB" id="3563428at2759"/>
<evidence type="ECO:0008006" key="3">
    <source>
        <dbReference type="Google" id="ProtNLM"/>
    </source>
</evidence>
<organism evidence="1 2">
    <name type="scientific">Phialocephala subalpina</name>
    <dbReference type="NCBI Taxonomy" id="576137"/>
    <lineage>
        <taxon>Eukaryota</taxon>
        <taxon>Fungi</taxon>
        <taxon>Dikarya</taxon>
        <taxon>Ascomycota</taxon>
        <taxon>Pezizomycotina</taxon>
        <taxon>Leotiomycetes</taxon>
        <taxon>Helotiales</taxon>
        <taxon>Mollisiaceae</taxon>
        <taxon>Phialocephala</taxon>
        <taxon>Phialocephala fortinii species complex</taxon>
    </lineage>
</organism>
<proteinExistence type="predicted"/>
<dbReference type="AlphaFoldDB" id="A0A1L7X9F3"/>
<dbReference type="STRING" id="576137.A0A1L7X9F3"/>
<evidence type="ECO:0000313" key="2">
    <source>
        <dbReference type="Proteomes" id="UP000184330"/>
    </source>
</evidence>
<keyword evidence="2" id="KW-1185">Reference proteome</keyword>
<dbReference type="Proteomes" id="UP000184330">
    <property type="component" value="Unassembled WGS sequence"/>
</dbReference>
<dbReference type="SUPFAM" id="SSF50494">
    <property type="entry name" value="Trypsin-like serine proteases"/>
    <property type="match status" value="1"/>
</dbReference>
<reference evidence="1 2" key="1">
    <citation type="submission" date="2016-03" db="EMBL/GenBank/DDBJ databases">
        <authorList>
            <person name="Ploux O."/>
        </authorList>
    </citation>
    <scope>NUCLEOTIDE SEQUENCE [LARGE SCALE GENOMIC DNA]</scope>
    <source>
        <strain evidence="1 2">UAMH 11012</strain>
    </source>
</reference>
<accession>A0A1L7X9F3</accession>
<name>A0A1L7X9F3_9HELO</name>
<dbReference type="EMBL" id="FJOG01000018">
    <property type="protein sequence ID" value="CZR61607.1"/>
    <property type="molecule type" value="Genomic_DNA"/>
</dbReference>